<proteinExistence type="predicted"/>
<dbReference type="Gene3D" id="3.30.70.260">
    <property type="match status" value="1"/>
</dbReference>
<dbReference type="RefSeq" id="WP_125740302.1">
    <property type="nucleotide sequence ID" value="NZ_RCOR01000001.1"/>
</dbReference>
<dbReference type="Pfam" id="PF02830">
    <property type="entry name" value="V4R"/>
    <property type="match status" value="1"/>
</dbReference>
<dbReference type="InterPro" id="IPR024096">
    <property type="entry name" value="NO_sig/Golgi_transp_ligand-bd"/>
</dbReference>
<evidence type="ECO:0000259" key="1">
    <source>
        <dbReference type="PROSITE" id="PS51671"/>
    </source>
</evidence>
<evidence type="ECO:0000313" key="2">
    <source>
        <dbReference type="EMBL" id="RSN70926.1"/>
    </source>
</evidence>
<dbReference type="SUPFAM" id="SSF55021">
    <property type="entry name" value="ACT-like"/>
    <property type="match status" value="1"/>
</dbReference>
<dbReference type="SMART" id="SM00989">
    <property type="entry name" value="V4R"/>
    <property type="match status" value="1"/>
</dbReference>
<name>A0A429GAV1_9CREN</name>
<organism evidence="2 3">
    <name type="scientific">Candidatus Korarchaeum cryptofilum</name>
    <dbReference type="NCBI Taxonomy" id="498846"/>
    <lineage>
        <taxon>Archaea</taxon>
        <taxon>Thermoproteota</taxon>
        <taxon>Candidatus Korarchaeia</taxon>
        <taxon>Candidatus Korarchaeales</taxon>
        <taxon>Candidatus Korarchaeaceae</taxon>
        <taxon>Candidatus Korarchaeum</taxon>
    </lineage>
</organism>
<feature type="domain" description="ACT" evidence="1">
    <location>
        <begin position="26"/>
        <end position="101"/>
    </location>
</feature>
<dbReference type="PROSITE" id="PS51671">
    <property type="entry name" value="ACT"/>
    <property type="match status" value="1"/>
</dbReference>
<dbReference type="Proteomes" id="UP000278149">
    <property type="component" value="Unassembled WGS sequence"/>
</dbReference>
<reference evidence="2 3" key="1">
    <citation type="submission" date="2018-10" db="EMBL/GenBank/DDBJ databases">
        <title>Co-occurring genomic capacity for anaerobic methane metabolism and dissimilatory sulfite reduction discovered in the Korarchaeota.</title>
        <authorList>
            <person name="Mckay L.J."/>
            <person name="Dlakic M."/>
            <person name="Fields M.W."/>
            <person name="Delmont T.O."/>
            <person name="Eren A.M."/>
            <person name="Jay Z.J."/>
            <person name="Klingelsmith K.B."/>
            <person name="Rusch D.B."/>
            <person name="Inskeep W.P."/>
        </authorList>
    </citation>
    <scope>NUCLEOTIDE SEQUENCE [LARGE SCALE GENOMIC DNA]</scope>
    <source>
        <strain evidence="2 3">WS</strain>
    </source>
</reference>
<dbReference type="Gene3D" id="3.30.1380.20">
    <property type="entry name" value="Trafficking protein particle complex subunit 3"/>
    <property type="match status" value="1"/>
</dbReference>
<sequence length="267" mass="29708">MREGSAGFRVPLTRVTISPGDRLAAFLIEVTRDRMGIIRDITDVLRDLGLNLHNISAYAEGGKGAIYLVVNVSGKPESIVSDIRNKFSSIDGIGRILYQISEKDGLLIDTLNFPLMRYDDRIFTLTEEAWKTLTSDLTAILGSEAYHAIIYRIGYEMGKGFAENYVDIARRAGIEEPMDVIRYVMSGMLAASGWGRSSLEIGENSLRIKIEENLEAEASPKSNEPSCYFTKGVITGALTRILRSPVEVRETRCKAAGDEYCEFIARY</sequence>
<dbReference type="InterPro" id="IPR045865">
    <property type="entry name" value="ACT-like_dom_sf"/>
</dbReference>
<dbReference type="InterPro" id="IPR004096">
    <property type="entry name" value="V4R"/>
</dbReference>
<protein>
    <recommendedName>
        <fullName evidence="1">ACT domain-containing protein</fullName>
    </recommendedName>
</protein>
<dbReference type="InterPro" id="IPR002912">
    <property type="entry name" value="ACT_dom"/>
</dbReference>
<dbReference type="PANTHER" id="PTHR35090">
    <property type="entry name" value="DNA-DIRECTED RNA POLYMERASE SUBUNIT I"/>
    <property type="match status" value="1"/>
</dbReference>
<dbReference type="SUPFAM" id="SSF111126">
    <property type="entry name" value="Ligand-binding domain in the NO signalling and Golgi transport"/>
    <property type="match status" value="1"/>
</dbReference>
<accession>A0A429GAV1</accession>
<dbReference type="AlphaFoldDB" id="A0A429GAV1"/>
<dbReference type="PANTHER" id="PTHR35090:SF1">
    <property type="entry name" value="SLR0144 PROTEIN"/>
    <property type="match status" value="1"/>
</dbReference>
<comment type="caution">
    <text evidence="2">The sequence shown here is derived from an EMBL/GenBank/DDBJ whole genome shotgun (WGS) entry which is preliminary data.</text>
</comment>
<dbReference type="EMBL" id="RCOR01000001">
    <property type="protein sequence ID" value="RSN70926.1"/>
    <property type="molecule type" value="Genomic_DNA"/>
</dbReference>
<evidence type="ECO:0000313" key="3">
    <source>
        <dbReference type="Proteomes" id="UP000278149"/>
    </source>
</evidence>
<gene>
    <name evidence="2" type="ORF">D9Q81_00140</name>
</gene>